<feature type="region of interest" description="Disordered" evidence="1">
    <location>
        <begin position="153"/>
        <end position="195"/>
    </location>
</feature>
<feature type="compositionally biased region" description="Basic and acidic residues" evidence="1">
    <location>
        <begin position="100"/>
        <end position="116"/>
    </location>
</feature>
<dbReference type="Proteomes" id="UP000314294">
    <property type="component" value="Unassembled WGS sequence"/>
</dbReference>
<protein>
    <submittedName>
        <fullName evidence="2">Uncharacterized protein</fullName>
    </submittedName>
</protein>
<reference evidence="2 3" key="1">
    <citation type="submission" date="2019-03" db="EMBL/GenBank/DDBJ databases">
        <title>First draft genome of Liparis tanakae, snailfish: a comprehensive survey of snailfish specific genes.</title>
        <authorList>
            <person name="Kim W."/>
            <person name="Song I."/>
            <person name="Jeong J.-H."/>
            <person name="Kim D."/>
            <person name="Kim S."/>
            <person name="Ryu S."/>
            <person name="Song J.Y."/>
            <person name="Lee S.K."/>
        </authorList>
    </citation>
    <scope>NUCLEOTIDE SEQUENCE [LARGE SCALE GENOMIC DNA]</scope>
    <source>
        <tissue evidence="2">Muscle</tissue>
    </source>
</reference>
<evidence type="ECO:0000256" key="1">
    <source>
        <dbReference type="SAM" id="MobiDB-lite"/>
    </source>
</evidence>
<feature type="region of interest" description="Disordered" evidence="1">
    <location>
        <begin position="71"/>
        <end position="126"/>
    </location>
</feature>
<proteinExistence type="predicted"/>
<comment type="caution">
    <text evidence="2">The sequence shown here is derived from an EMBL/GenBank/DDBJ whole genome shotgun (WGS) entry which is preliminary data.</text>
</comment>
<organism evidence="2 3">
    <name type="scientific">Liparis tanakae</name>
    <name type="common">Tanaka's snailfish</name>
    <dbReference type="NCBI Taxonomy" id="230148"/>
    <lineage>
        <taxon>Eukaryota</taxon>
        <taxon>Metazoa</taxon>
        <taxon>Chordata</taxon>
        <taxon>Craniata</taxon>
        <taxon>Vertebrata</taxon>
        <taxon>Euteleostomi</taxon>
        <taxon>Actinopterygii</taxon>
        <taxon>Neopterygii</taxon>
        <taxon>Teleostei</taxon>
        <taxon>Neoteleostei</taxon>
        <taxon>Acanthomorphata</taxon>
        <taxon>Eupercaria</taxon>
        <taxon>Perciformes</taxon>
        <taxon>Cottioidei</taxon>
        <taxon>Cottales</taxon>
        <taxon>Liparidae</taxon>
        <taxon>Liparis</taxon>
    </lineage>
</organism>
<keyword evidence="3" id="KW-1185">Reference proteome</keyword>
<accession>A0A4Z2JDS6</accession>
<dbReference type="EMBL" id="SRLO01000005">
    <property type="protein sequence ID" value="TNN88379.1"/>
    <property type="molecule type" value="Genomic_DNA"/>
</dbReference>
<sequence length="195" mass="21624">MPISVDQQMTGQRQSLKLRADQGYVTAGPLATGMSRRVSKMKALQNYSRTWVDREYKTRLNPSARLVTVTGRERSSLANRERPEAGLRTTLGPQCSVTEQKLRLTDRRSEEQRAEEGGSGAIDCQLTSEVHYPDRPEPQHGHTTIGVNTSSITQTQRHEGTGPVTPQTRAPLTPKGPRPAPVTTNELSGRRKCHN</sequence>
<feature type="compositionally biased region" description="Basic and acidic residues" evidence="1">
    <location>
        <begin position="71"/>
        <end position="85"/>
    </location>
</feature>
<dbReference type="AlphaFoldDB" id="A0A4Z2JDS6"/>
<gene>
    <name evidence="2" type="ORF">EYF80_001161</name>
</gene>
<evidence type="ECO:0000313" key="3">
    <source>
        <dbReference type="Proteomes" id="UP000314294"/>
    </source>
</evidence>
<name>A0A4Z2JDS6_9TELE</name>
<evidence type="ECO:0000313" key="2">
    <source>
        <dbReference type="EMBL" id="TNN88379.1"/>
    </source>
</evidence>